<feature type="domain" description="ABC transmembrane type-1" evidence="6">
    <location>
        <begin position="60"/>
        <end position="131"/>
    </location>
</feature>
<name>A0A9W8GTJ4_9FUNG</name>
<dbReference type="AlphaFoldDB" id="A0A9W8GTJ4"/>
<evidence type="ECO:0000259" key="6">
    <source>
        <dbReference type="Pfam" id="PF00664"/>
    </source>
</evidence>
<comment type="caution">
    <text evidence="7">The sequence shown here is derived from an EMBL/GenBank/DDBJ whole genome shotgun (WGS) entry which is preliminary data.</text>
</comment>
<dbReference type="PANTHER" id="PTHR24221">
    <property type="entry name" value="ATP-BINDING CASSETTE SUB-FAMILY B"/>
    <property type="match status" value="1"/>
</dbReference>
<evidence type="ECO:0000256" key="3">
    <source>
        <dbReference type="ARBA" id="ARBA00022989"/>
    </source>
</evidence>
<keyword evidence="2 5" id="KW-0812">Transmembrane</keyword>
<keyword evidence="3 5" id="KW-1133">Transmembrane helix</keyword>
<keyword evidence="4 5" id="KW-0472">Membrane</keyword>
<feature type="transmembrane region" description="Helical" evidence="5">
    <location>
        <begin position="108"/>
        <end position="131"/>
    </location>
</feature>
<dbReference type="EMBL" id="JANBUH010001712">
    <property type="protein sequence ID" value="KAJ2743134.1"/>
    <property type="molecule type" value="Genomic_DNA"/>
</dbReference>
<dbReference type="Gene3D" id="1.20.1560.10">
    <property type="entry name" value="ABC transporter type 1, transmembrane domain"/>
    <property type="match status" value="1"/>
</dbReference>
<dbReference type="PANTHER" id="PTHR24221:SF503">
    <property type="entry name" value="MITOCHONDRIAL POTASSIUM CHANNEL ATP-BINDING SUBUNIT"/>
    <property type="match status" value="1"/>
</dbReference>
<evidence type="ECO:0000256" key="5">
    <source>
        <dbReference type="SAM" id="Phobius"/>
    </source>
</evidence>
<dbReference type="InterPro" id="IPR011527">
    <property type="entry name" value="ABC1_TM_dom"/>
</dbReference>
<dbReference type="SUPFAM" id="SSF90123">
    <property type="entry name" value="ABC transporter transmembrane region"/>
    <property type="match status" value="1"/>
</dbReference>
<sequence>YLSFGVGYYDDKEENSTGKLTARLATEAGGISKVVGTFLIQVVAQFLQARSVWGSAFRTKRAYERSGQAGAKSIRSIRTVATLRDKETFIKSFNEHNSEPHSGNLKGAITTSIGFGFSQVCILLVNALLFYSF</sequence>
<evidence type="ECO:0000313" key="8">
    <source>
        <dbReference type="Proteomes" id="UP001140011"/>
    </source>
</evidence>
<comment type="subcellular location">
    <subcellularLocation>
        <location evidence="1">Membrane</location>
        <topology evidence="1">Multi-pass membrane protein</topology>
    </subcellularLocation>
</comment>
<evidence type="ECO:0000256" key="2">
    <source>
        <dbReference type="ARBA" id="ARBA00022692"/>
    </source>
</evidence>
<evidence type="ECO:0000256" key="1">
    <source>
        <dbReference type="ARBA" id="ARBA00004141"/>
    </source>
</evidence>
<dbReference type="GO" id="GO:0005524">
    <property type="term" value="F:ATP binding"/>
    <property type="evidence" value="ECO:0007669"/>
    <property type="project" value="InterPro"/>
</dbReference>
<protein>
    <recommendedName>
        <fullName evidence="6">ABC transmembrane type-1 domain-containing protein</fullName>
    </recommendedName>
</protein>
<dbReference type="Pfam" id="PF00664">
    <property type="entry name" value="ABC_membrane"/>
    <property type="match status" value="1"/>
</dbReference>
<evidence type="ECO:0000256" key="4">
    <source>
        <dbReference type="ARBA" id="ARBA00023136"/>
    </source>
</evidence>
<dbReference type="InterPro" id="IPR036640">
    <property type="entry name" value="ABC1_TM_sf"/>
</dbReference>
<dbReference type="Proteomes" id="UP001140011">
    <property type="component" value="Unassembled WGS sequence"/>
</dbReference>
<dbReference type="GO" id="GO:0016020">
    <property type="term" value="C:membrane"/>
    <property type="evidence" value="ECO:0007669"/>
    <property type="project" value="UniProtKB-SubCell"/>
</dbReference>
<dbReference type="GO" id="GO:0140359">
    <property type="term" value="F:ABC-type transporter activity"/>
    <property type="evidence" value="ECO:0007669"/>
    <property type="project" value="InterPro"/>
</dbReference>
<evidence type="ECO:0000313" key="7">
    <source>
        <dbReference type="EMBL" id="KAJ2743134.1"/>
    </source>
</evidence>
<gene>
    <name evidence="7" type="ORF">GGI19_006731</name>
</gene>
<accession>A0A9W8GTJ4</accession>
<dbReference type="OrthoDB" id="6500128at2759"/>
<dbReference type="InterPro" id="IPR039421">
    <property type="entry name" value="Type_1_exporter"/>
</dbReference>
<reference evidence="7" key="1">
    <citation type="submission" date="2022-07" db="EMBL/GenBank/DDBJ databases">
        <title>Phylogenomic reconstructions and comparative analyses of Kickxellomycotina fungi.</title>
        <authorList>
            <person name="Reynolds N.K."/>
            <person name="Stajich J.E."/>
            <person name="Barry K."/>
            <person name="Grigoriev I.V."/>
            <person name="Crous P."/>
            <person name="Smith M.E."/>
        </authorList>
    </citation>
    <scope>NUCLEOTIDE SEQUENCE</scope>
    <source>
        <strain evidence="7">BCRC 34297</strain>
    </source>
</reference>
<proteinExistence type="predicted"/>
<keyword evidence="8" id="KW-1185">Reference proteome</keyword>
<feature type="non-terminal residue" evidence="7">
    <location>
        <position position="1"/>
    </location>
</feature>
<organism evidence="7 8">
    <name type="scientific">Coemansia pectinata</name>
    <dbReference type="NCBI Taxonomy" id="1052879"/>
    <lineage>
        <taxon>Eukaryota</taxon>
        <taxon>Fungi</taxon>
        <taxon>Fungi incertae sedis</taxon>
        <taxon>Zoopagomycota</taxon>
        <taxon>Kickxellomycotina</taxon>
        <taxon>Kickxellomycetes</taxon>
        <taxon>Kickxellales</taxon>
        <taxon>Kickxellaceae</taxon>
        <taxon>Coemansia</taxon>
    </lineage>
</organism>